<evidence type="ECO:0000256" key="2">
    <source>
        <dbReference type="SAM" id="Phobius"/>
    </source>
</evidence>
<dbReference type="AlphaFoldDB" id="A0A068VIV6"/>
<evidence type="ECO:0000256" key="1">
    <source>
        <dbReference type="ARBA" id="ARBA00044504"/>
    </source>
</evidence>
<gene>
    <name evidence="3" type="ORF">GSCOC_T00004159001</name>
</gene>
<dbReference type="InParanoid" id="A0A068VIV6"/>
<name>A0A068VIV6_COFCA</name>
<keyword evidence="2" id="KW-0472">Membrane</keyword>
<dbReference type="Gramene" id="CDP20524">
    <property type="protein sequence ID" value="CDP20524"/>
    <property type="gene ID" value="GSCOC_T00004159001"/>
</dbReference>
<dbReference type="OrthoDB" id="1181826at2759"/>
<comment type="similarity">
    <text evidence="1">Belongs to the major facilitator superfamily. Phosphate:H(+) symporter (TC 2.A.1.9) family.</text>
</comment>
<keyword evidence="4" id="KW-1185">Reference proteome</keyword>
<keyword evidence="2" id="KW-1133">Transmembrane helix</keyword>
<proteinExistence type="inferred from homology"/>
<reference evidence="4" key="1">
    <citation type="journal article" date="2014" name="Science">
        <title>The coffee genome provides insight into the convergent evolution of caffeine biosynthesis.</title>
        <authorList>
            <person name="Denoeud F."/>
            <person name="Carretero-Paulet L."/>
            <person name="Dereeper A."/>
            <person name="Droc G."/>
            <person name="Guyot R."/>
            <person name="Pietrella M."/>
            <person name="Zheng C."/>
            <person name="Alberti A."/>
            <person name="Anthony F."/>
            <person name="Aprea G."/>
            <person name="Aury J.M."/>
            <person name="Bento P."/>
            <person name="Bernard M."/>
            <person name="Bocs S."/>
            <person name="Campa C."/>
            <person name="Cenci A."/>
            <person name="Combes M.C."/>
            <person name="Crouzillat D."/>
            <person name="Da Silva C."/>
            <person name="Daddiego L."/>
            <person name="De Bellis F."/>
            <person name="Dussert S."/>
            <person name="Garsmeur O."/>
            <person name="Gayraud T."/>
            <person name="Guignon V."/>
            <person name="Jahn K."/>
            <person name="Jamilloux V."/>
            <person name="Joet T."/>
            <person name="Labadie K."/>
            <person name="Lan T."/>
            <person name="Leclercq J."/>
            <person name="Lepelley M."/>
            <person name="Leroy T."/>
            <person name="Li L.T."/>
            <person name="Librado P."/>
            <person name="Lopez L."/>
            <person name="Munoz A."/>
            <person name="Noel B."/>
            <person name="Pallavicini A."/>
            <person name="Perrotta G."/>
            <person name="Poncet V."/>
            <person name="Pot D."/>
            <person name="Priyono X."/>
            <person name="Rigoreau M."/>
            <person name="Rouard M."/>
            <person name="Rozas J."/>
            <person name="Tranchant-Dubreuil C."/>
            <person name="VanBuren R."/>
            <person name="Zhang Q."/>
            <person name="Andrade A.C."/>
            <person name="Argout X."/>
            <person name="Bertrand B."/>
            <person name="de Kochko A."/>
            <person name="Graziosi G."/>
            <person name="Henry R.J."/>
            <person name="Jayarama X."/>
            <person name="Ming R."/>
            <person name="Nagai C."/>
            <person name="Rounsley S."/>
            <person name="Sankoff D."/>
            <person name="Giuliano G."/>
            <person name="Albert V.A."/>
            <person name="Wincker P."/>
            <person name="Lashermes P."/>
        </authorList>
    </citation>
    <scope>NUCLEOTIDE SEQUENCE [LARGE SCALE GENOMIC DNA]</scope>
    <source>
        <strain evidence="4">cv. DH200-94</strain>
    </source>
</reference>
<keyword evidence="2" id="KW-0812">Transmembrane</keyword>
<accession>A0A068VIV6</accession>
<dbReference type="PhylomeDB" id="A0A068VIV6"/>
<dbReference type="InterPro" id="IPR036259">
    <property type="entry name" value="MFS_trans_sf"/>
</dbReference>
<dbReference type="EMBL" id="HG740408">
    <property type="protein sequence ID" value="CDP20524.1"/>
    <property type="molecule type" value="Genomic_DNA"/>
</dbReference>
<evidence type="ECO:0000313" key="4">
    <source>
        <dbReference type="Proteomes" id="UP000295252"/>
    </source>
</evidence>
<dbReference type="Proteomes" id="UP000295252">
    <property type="component" value="Unassembled WGS sequence"/>
</dbReference>
<dbReference type="PANTHER" id="PTHR11654">
    <property type="entry name" value="OLIGOPEPTIDE TRANSPORTER-RELATED"/>
    <property type="match status" value="1"/>
</dbReference>
<evidence type="ECO:0000313" key="3">
    <source>
        <dbReference type="EMBL" id="CDP20524.1"/>
    </source>
</evidence>
<feature type="transmembrane region" description="Helical" evidence="2">
    <location>
        <begin position="84"/>
        <end position="111"/>
    </location>
</feature>
<sequence length="188" mass="20908">MLPVWITCIICSVVTSVGNTYFVEQASHLNYKVGKLKFPDSTLLLLYEAAKMGFRRVYNCMKVAVGRSVAAFLNDQSPPSMKKYLVYLNPGLSGLGIMGSVLSVHLVGKISEKGGKKSWFQHDLNESHLNYYYWVLAGLSATNFLWFLLTAICFPFPDTEPVSSDTKSETTGNELQNGDLVTFITENT</sequence>
<protein>
    <submittedName>
        <fullName evidence="3">DH200=94 genomic scaffold, scaffold_1324</fullName>
    </submittedName>
</protein>
<feature type="transmembrane region" description="Helical" evidence="2">
    <location>
        <begin position="131"/>
        <end position="154"/>
    </location>
</feature>
<dbReference type="Gene3D" id="1.20.1250.20">
    <property type="entry name" value="MFS general substrate transporter like domains"/>
    <property type="match status" value="1"/>
</dbReference>
<organism evidence="3 4">
    <name type="scientific">Coffea canephora</name>
    <name type="common">Robusta coffee</name>
    <dbReference type="NCBI Taxonomy" id="49390"/>
    <lineage>
        <taxon>Eukaryota</taxon>
        <taxon>Viridiplantae</taxon>
        <taxon>Streptophyta</taxon>
        <taxon>Embryophyta</taxon>
        <taxon>Tracheophyta</taxon>
        <taxon>Spermatophyta</taxon>
        <taxon>Magnoliopsida</taxon>
        <taxon>eudicotyledons</taxon>
        <taxon>Gunneridae</taxon>
        <taxon>Pentapetalae</taxon>
        <taxon>asterids</taxon>
        <taxon>lamiids</taxon>
        <taxon>Gentianales</taxon>
        <taxon>Rubiaceae</taxon>
        <taxon>Ixoroideae</taxon>
        <taxon>Gardenieae complex</taxon>
        <taxon>Bertiereae - Coffeeae clade</taxon>
        <taxon>Coffeeae</taxon>
        <taxon>Coffea</taxon>
    </lineage>
</organism>